<organism evidence="2 3">
    <name type="scientific">Paenibacillus pinisoli</name>
    <dbReference type="NCBI Taxonomy" id="1276110"/>
    <lineage>
        <taxon>Bacteria</taxon>
        <taxon>Bacillati</taxon>
        <taxon>Bacillota</taxon>
        <taxon>Bacilli</taxon>
        <taxon>Bacillales</taxon>
        <taxon>Paenibacillaceae</taxon>
        <taxon>Paenibacillus</taxon>
    </lineage>
</organism>
<dbReference type="Proteomes" id="UP000267798">
    <property type="component" value="Unassembled WGS sequence"/>
</dbReference>
<name>A0A3A6PHV4_9BACL</name>
<evidence type="ECO:0000313" key="3">
    <source>
        <dbReference type="Proteomes" id="UP000267798"/>
    </source>
</evidence>
<feature type="chain" id="PRO_5017478274" evidence="1">
    <location>
        <begin position="26"/>
        <end position="113"/>
    </location>
</feature>
<accession>A0A3A6PHV4</accession>
<protein>
    <submittedName>
        <fullName evidence="2">Uncharacterized protein</fullName>
    </submittedName>
</protein>
<dbReference type="OrthoDB" id="2661625at2"/>
<sequence length="113" mass="13141">MNTLRRVIACATLLTLLAFPASAFASGKTAGYEDDRNKGVLATISSLFSFLGGSSSKDKKETTYGYYNKYNNDKKGGKGSFWDWLDHHWWDDLSWWKKHEADSWKLWEKYYCY</sequence>
<reference evidence="2 3" key="1">
    <citation type="submission" date="2018-09" db="EMBL/GenBank/DDBJ databases">
        <title>Paenibacillus aracenensis nov. sp. isolated from a cave in southern Spain.</title>
        <authorList>
            <person name="Jurado V."/>
            <person name="Gutierrez-Patricio S."/>
            <person name="Gonzalez-Pimentel J.L."/>
            <person name="Miller A.Z."/>
            <person name="Laiz L."/>
            <person name="Saiz-Jimenez C."/>
        </authorList>
    </citation>
    <scope>NUCLEOTIDE SEQUENCE [LARGE SCALE GENOMIC DNA]</scope>
    <source>
        <strain evidence="2 3">JCM 19203</strain>
    </source>
</reference>
<dbReference type="EMBL" id="QXQB01000005">
    <property type="protein sequence ID" value="RJX37789.1"/>
    <property type="molecule type" value="Genomic_DNA"/>
</dbReference>
<dbReference type="RefSeq" id="WP_120113711.1">
    <property type="nucleotide sequence ID" value="NZ_QXQB01000005.1"/>
</dbReference>
<keyword evidence="3" id="KW-1185">Reference proteome</keyword>
<evidence type="ECO:0000313" key="2">
    <source>
        <dbReference type="EMBL" id="RJX37789.1"/>
    </source>
</evidence>
<proteinExistence type="predicted"/>
<evidence type="ECO:0000256" key="1">
    <source>
        <dbReference type="SAM" id="SignalP"/>
    </source>
</evidence>
<gene>
    <name evidence="2" type="ORF">D3P09_22780</name>
</gene>
<feature type="signal peptide" evidence="1">
    <location>
        <begin position="1"/>
        <end position="25"/>
    </location>
</feature>
<dbReference type="AlphaFoldDB" id="A0A3A6PHV4"/>
<comment type="caution">
    <text evidence="2">The sequence shown here is derived from an EMBL/GenBank/DDBJ whole genome shotgun (WGS) entry which is preliminary data.</text>
</comment>
<keyword evidence="1" id="KW-0732">Signal</keyword>